<comment type="caution">
    <text evidence="2">The sequence shown here is derived from an EMBL/GenBank/DDBJ whole genome shotgun (WGS) entry which is preliminary data.</text>
</comment>
<keyword evidence="1" id="KW-0472">Membrane</keyword>
<feature type="transmembrane region" description="Helical" evidence="1">
    <location>
        <begin position="34"/>
        <end position="59"/>
    </location>
</feature>
<feature type="transmembrane region" description="Helical" evidence="1">
    <location>
        <begin position="113"/>
        <end position="130"/>
    </location>
</feature>
<keyword evidence="1" id="KW-0812">Transmembrane</keyword>
<gene>
    <name evidence="2" type="ORF">FLP08_14940</name>
</gene>
<proteinExistence type="predicted"/>
<keyword evidence="3" id="KW-1185">Reference proteome</keyword>
<organism evidence="2 3">
    <name type="scientific">Christiangramia aestuarii</name>
    <dbReference type="NCBI Taxonomy" id="1028746"/>
    <lineage>
        <taxon>Bacteria</taxon>
        <taxon>Pseudomonadati</taxon>
        <taxon>Bacteroidota</taxon>
        <taxon>Flavobacteriia</taxon>
        <taxon>Flavobacteriales</taxon>
        <taxon>Flavobacteriaceae</taxon>
        <taxon>Christiangramia</taxon>
    </lineage>
</organism>
<evidence type="ECO:0000313" key="3">
    <source>
        <dbReference type="Proteomes" id="UP000460416"/>
    </source>
</evidence>
<dbReference type="AlphaFoldDB" id="A0A7K1LST6"/>
<evidence type="ECO:0000256" key="1">
    <source>
        <dbReference type="SAM" id="Phobius"/>
    </source>
</evidence>
<name>A0A7K1LST6_9FLAO</name>
<sequence length="140" mass="16095">MLLYLGTTLGWFWSVGNGLQKYIPDGINLKIKKFRIFLFIPVVYLLLIFLLFGVASYGFSSGSNAAGGTVGILLLFIIPLHLFSMFCMFYLLYFVSKTIKTVELKRSVTFSDFVGEFFMIWFFPIGVWFIQPRINKIISN</sequence>
<accession>A0A7K1LST6</accession>
<reference evidence="2 3" key="1">
    <citation type="submission" date="2019-07" db="EMBL/GenBank/DDBJ databases">
        <title>Gramella aestuarii sp. nov., isolated from a tidal flat, and emended description of Gramella echinicola.</title>
        <authorList>
            <person name="Liu L."/>
        </authorList>
    </citation>
    <scope>NUCLEOTIDE SEQUENCE [LARGE SCALE GENOMIC DNA]</scope>
    <source>
        <strain evidence="2 3">BS12</strain>
    </source>
</reference>
<evidence type="ECO:0000313" key="2">
    <source>
        <dbReference type="EMBL" id="MUP43875.1"/>
    </source>
</evidence>
<protein>
    <submittedName>
        <fullName evidence="2">Uncharacterized protein</fullName>
    </submittedName>
</protein>
<keyword evidence="1" id="KW-1133">Transmembrane helix</keyword>
<dbReference type="EMBL" id="VJVW01000009">
    <property type="protein sequence ID" value="MUP43875.1"/>
    <property type="molecule type" value="Genomic_DNA"/>
</dbReference>
<dbReference type="Proteomes" id="UP000460416">
    <property type="component" value="Unassembled WGS sequence"/>
</dbReference>
<feature type="transmembrane region" description="Helical" evidence="1">
    <location>
        <begin position="71"/>
        <end position="93"/>
    </location>
</feature>